<dbReference type="AlphaFoldDB" id="A0A1D1V9K7"/>
<dbReference type="GO" id="GO:0034314">
    <property type="term" value="P:Arp2/3 complex-mediated actin nucleation"/>
    <property type="evidence" value="ECO:0007669"/>
    <property type="project" value="InterPro"/>
</dbReference>
<sequence>MSKNTTSSSFRGIDVDQYGEDVYVEDGVAGSGENGEVSSPGPDDTEIVRLLNSGKNVDALLLAVAKAPLNSKDQAVKDKALQTVLRILTSFKTTEMDAALSSMANMEHVDTLMKYIYRGFDFPAHSTMLLNWHEKVYAIGGVGSVMRVLTDRRRL</sequence>
<gene>
    <name evidence="8" type="primary">RvY_08769-1</name>
    <name evidence="8" type="synonym">RvY_08769.1</name>
    <name evidence="8" type="ORF">RvY_08769</name>
</gene>
<dbReference type="GO" id="GO:0005885">
    <property type="term" value="C:Arp2/3 protein complex"/>
    <property type="evidence" value="ECO:0007669"/>
    <property type="project" value="InterPro"/>
</dbReference>
<keyword evidence="9" id="KW-1185">Reference proteome</keyword>
<dbReference type="InterPro" id="IPR006789">
    <property type="entry name" value="ARPC5"/>
</dbReference>
<dbReference type="SUPFAM" id="SSF69103">
    <property type="entry name" value="Arp2/3 complex 16 kDa subunit ARPC5"/>
    <property type="match status" value="1"/>
</dbReference>
<dbReference type="STRING" id="947166.A0A1D1V9K7"/>
<evidence type="ECO:0000256" key="1">
    <source>
        <dbReference type="ARBA" id="ARBA00004245"/>
    </source>
</evidence>
<organism evidence="8 9">
    <name type="scientific">Ramazzottius varieornatus</name>
    <name type="common">Water bear</name>
    <name type="synonym">Tardigrade</name>
    <dbReference type="NCBI Taxonomy" id="947166"/>
    <lineage>
        <taxon>Eukaryota</taxon>
        <taxon>Metazoa</taxon>
        <taxon>Ecdysozoa</taxon>
        <taxon>Tardigrada</taxon>
        <taxon>Eutardigrada</taxon>
        <taxon>Parachela</taxon>
        <taxon>Hypsibioidea</taxon>
        <taxon>Ramazzottiidae</taxon>
        <taxon>Ramazzottius</taxon>
    </lineage>
</organism>
<dbReference type="Gene3D" id="1.25.40.190">
    <property type="entry name" value="Actin-related protein 2/3 complex subunit 5"/>
    <property type="match status" value="1"/>
</dbReference>
<evidence type="ECO:0000256" key="3">
    <source>
        <dbReference type="ARBA" id="ARBA00022490"/>
    </source>
</evidence>
<dbReference type="FunFam" id="1.25.40.190:FF:000003">
    <property type="entry name" value="Actin-related protein 2/3 complex subunit 5"/>
    <property type="match status" value="1"/>
</dbReference>
<evidence type="ECO:0000256" key="4">
    <source>
        <dbReference type="ARBA" id="ARBA00023212"/>
    </source>
</evidence>
<protein>
    <recommendedName>
        <fullName evidence="6">Actin-related protein 2/3 complex subunit 5</fullName>
    </recommendedName>
</protein>
<comment type="function">
    <text evidence="6">Functions as component of the Arp2/3 complex which is involved in regulation of actin polymerization and together with an activating nucleation-promoting factor (NPF) mediates the formation of branched actin networks. Arp2/3 complex plays a critical role in the control of cell morphogenesis via the modulation of cell polarity development.</text>
</comment>
<evidence type="ECO:0000256" key="7">
    <source>
        <dbReference type="SAM" id="MobiDB-lite"/>
    </source>
</evidence>
<reference evidence="8 9" key="1">
    <citation type="journal article" date="2016" name="Nat. Commun.">
        <title>Extremotolerant tardigrade genome and improved radiotolerance of human cultured cells by tardigrade-unique protein.</title>
        <authorList>
            <person name="Hashimoto T."/>
            <person name="Horikawa D.D."/>
            <person name="Saito Y."/>
            <person name="Kuwahara H."/>
            <person name="Kozuka-Hata H."/>
            <person name="Shin-I T."/>
            <person name="Minakuchi Y."/>
            <person name="Ohishi K."/>
            <person name="Motoyama A."/>
            <person name="Aizu T."/>
            <person name="Enomoto A."/>
            <person name="Kondo K."/>
            <person name="Tanaka S."/>
            <person name="Hara Y."/>
            <person name="Koshikawa S."/>
            <person name="Sagara H."/>
            <person name="Miura T."/>
            <person name="Yokobori S."/>
            <person name="Miyagawa K."/>
            <person name="Suzuki Y."/>
            <person name="Kubo T."/>
            <person name="Oyama M."/>
            <person name="Kohara Y."/>
            <person name="Fujiyama A."/>
            <person name="Arakawa K."/>
            <person name="Katayama T."/>
            <person name="Toyoda A."/>
            <person name="Kunieda T."/>
        </authorList>
    </citation>
    <scope>NUCLEOTIDE SEQUENCE [LARGE SCALE GENOMIC DNA]</scope>
    <source>
        <strain evidence="8 9">YOKOZUNA-1</strain>
    </source>
</reference>
<accession>A0A1D1V9K7</accession>
<dbReference type="PIRSF" id="PIRSF039096">
    <property type="entry name" value="p16-ARC"/>
    <property type="match status" value="1"/>
</dbReference>
<evidence type="ECO:0000313" key="9">
    <source>
        <dbReference type="Proteomes" id="UP000186922"/>
    </source>
</evidence>
<evidence type="ECO:0000313" key="8">
    <source>
        <dbReference type="EMBL" id="GAU97485.1"/>
    </source>
</evidence>
<dbReference type="PANTHER" id="PTHR12644">
    <property type="entry name" value="ARP2/3 COMPLEX 16 KD SUBUNIT P16-ARC"/>
    <property type="match status" value="1"/>
</dbReference>
<keyword evidence="4 6" id="KW-0206">Cytoskeleton</keyword>
<dbReference type="GO" id="GO:0030833">
    <property type="term" value="P:regulation of actin filament polymerization"/>
    <property type="evidence" value="ECO:0007669"/>
    <property type="project" value="InterPro"/>
</dbReference>
<dbReference type="InterPro" id="IPR036743">
    <property type="entry name" value="ARPC5_sf"/>
</dbReference>
<proteinExistence type="inferred from homology"/>
<dbReference type="Pfam" id="PF04699">
    <property type="entry name" value="P16-Arc"/>
    <property type="match status" value="1"/>
</dbReference>
<comment type="similarity">
    <text evidence="2 6">Belongs to the ARPC5 family.</text>
</comment>
<comment type="subcellular location">
    <subcellularLocation>
        <location evidence="1">Cytoplasm</location>
        <location evidence="1">Cytoskeleton</location>
    </subcellularLocation>
</comment>
<comment type="caution">
    <text evidence="8">The sequence shown here is derived from an EMBL/GenBank/DDBJ whole genome shotgun (WGS) entry which is preliminary data.</text>
</comment>
<evidence type="ECO:0000256" key="5">
    <source>
        <dbReference type="ARBA" id="ARBA00060329"/>
    </source>
</evidence>
<evidence type="ECO:0000256" key="2">
    <source>
        <dbReference type="ARBA" id="ARBA00006084"/>
    </source>
</evidence>
<dbReference type="Proteomes" id="UP000186922">
    <property type="component" value="Unassembled WGS sequence"/>
</dbReference>
<name>A0A1D1V9K7_RAMVA</name>
<dbReference type="EMBL" id="BDGG01000004">
    <property type="protein sequence ID" value="GAU97485.1"/>
    <property type="molecule type" value="Genomic_DNA"/>
</dbReference>
<dbReference type="OrthoDB" id="429520at2759"/>
<comment type="function">
    <text evidence="5">Functions as a component of the Arp2/3 complex which is involved in regulation of actin polymerization and together with an activating nucleation-promoting factor (NPF) mediates the formation of branched actin networks.</text>
</comment>
<feature type="region of interest" description="Disordered" evidence="7">
    <location>
        <begin position="25"/>
        <end position="44"/>
    </location>
</feature>
<keyword evidence="3" id="KW-0963">Cytoplasm</keyword>
<evidence type="ECO:0000256" key="6">
    <source>
        <dbReference type="RuleBase" id="RU004301"/>
    </source>
</evidence>